<dbReference type="EMBL" id="LAYY01000017">
    <property type="protein sequence ID" value="KKK37102.1"/>
    <property type="molecule type" value="Genomic_DNA"/>
</dbReference>
<dbReference type="OrthoDB" id="2888759at2"/>
<accession>A0A0M2SVW1</accession>
<evidence type="ECO:0000313" key="2">
    <source>
        <dbReference type="Proteomes" id="UP000034166"/>
    </source>
</evidence>
<protein>
    <submittedName>
        <fullName evidence="1">Uncharacterized protein</fullName>
    </submittedName>
</protein>
<dbReference type="Proteomes" id="UP000034166">
    <property type="component" value="Unassembled WGS sequence"/>
</dbReference>
<reference evidence="1 2" key="1">
    <citation type="submission" date="2015-04" db="EMBL/GenBank/DDBJ databases">
        <title>Taxonomic description and genome sequence of Bacillus campisalis sp. nov., a novel member of the genus Bacillus isolated from solar saltern.</title>
        <authorList>
            <person name="Mathan Kumar R."/>
            <person name="Kaur G."/>
            <person name="Kumar A."/>
            <person name="Singh N.K."/>
            <person name="Kaur N."/>
            <person name="Kumar N."/>
            <person name="Mayilraj S."/>
        </authorList>
    </citation>
    <scope>NUCLEOTIDE SEQUENCE [LARGE SCALE GENOMIC DNA]</scope>
    <source>
        <strain evidence="1 2">SA2-6</strain>
    </source>
</reference>
<dbReference type="RefSeq" id="WP_046524645.1">
    <property type="nucleotide sequence ID" value="NZ_LAYY01000017.1"/>
</dbReference>
<dbReference type="PATRIC" id="fig|1408103.3.peg.3421"/>
<organism evidence="1 2">
    <name type="scientific">Mesobacillus campisalis</name>
    <dbReference type="NCBI Taxonomy" id="1408103"/>
    <lineage>
        <taxon>Bacteria</taxon>
        <taxon>Bacillati</taxon>
        <taxon>Bacillota</taxon>
        <taxon>Bacilli</taxon>
        <taxon>Bacillales</taxon>
        <taxon>Bacillaceae</taxon>
        <taxon>Mesobacillus</taxon>
    </lineage>
</organism>
<comment type="caution">
    <text evidence="1">The sequence shown here is derived from an EMBL/GenBank/DDBJ whole genome shotgun (WGS) entry which is preliminary data.</text>
</comment>
<evidence type="ECO:0000313" key="1">
    <source>
        <dbReference type="EMBL" id="KKK37102.1"/>
    </source>
</evidence>
<dbReference type="AlphaFoldDB" id="A0A0M2SVW1"/>
<gene>
    <name evidence="1" type="ORF">WQ57_15325</name>
</gene>
<proteinExistence type="predicted"/>
<sequence>MKYELSDQEKQLLSCIDTFKQNKAADKDPQQPAIIRKKELESYLEGIAKQFRIQYQRSSTPMNSNYIFSLEKHEAQVKIYYRYRHFYTRHEVIIKPL</sequence>
<name>A0A0M2SVW1_9BACI</name>
<keyword evidence="2" id="KW-1185">Reference proteome</keyword>